<keyword evidence="3" id="KW-1185">Reference proteome</keyword>
<accession>A0A2P5BPK5</accession>
<evidence type="ECO:0000313" key="2">
    <source>
        <dbReference type="EMBL" id="PON50729.1"/>
    </source>
</evidence>
<evidence type="ECO:0000256" key="1">
    <source>
        <dbReference type="SAM" id="Phobius"/>
    </source>
</evidence>
<dbReference type="AlphaFoldDB" id="A0A2P5BPK5"/>
<keyword evidence="1" id="KW-1133">Transmembrane helix</keyword>
<feature type="non-terminal residue" evidence="2">
    <location>
        <position position="56"/>
    </location>
</feature>
<evidence type="ECO:0000313" key="3">
    <source>
        <dbReference type="Proteomes" id="UP000237105"/>
    </source>
</evidence>
<comment type="caution">
    <text evidence="2">The sequence shown here is derived from an EMBL/GenBank/DDBJ whole genome shotgun (WGS) entry which is preliminary data.</text>
</comment>
<name>A0A2P5BPK5_PARAD</name>
<sequence>MSMMELRKKILTFRDVLHLSPCDDYASIDEVYQLVLLRELLMLMMVLTRLIIVKLF</sequence>
<dbReference type="EMBL" id="JXTB01000242">
    <property type="protein sequence ID" value="PON50729.1"/>
    <property type="molecule type" value="Genomic_DNA"/>
</dbReference>
<proteinExistence type="predicted"/>
<keyword evidence="1" id="KW-0812">Transmembrane</keyword>
<keyword evidence="1" id="KW-0472">Membrane</keyword>
<protein>
    <submittedName>
        <fullName evidence="2">Uncharacterized protein</fullName>
    </submittedName>
</protein>
<gene>
    <name evidence="2" type="ORF">PanWU01x14_221010</name>
</gene>
<dbReference type="Proteomes" id="UP000237105">
    <property type="component" value="Unassembled WGS sequence"/>
</dbReference>
<feature type="transmembrane region" description="Helical" evidence="1">
    <location>
        <begin position="31"/>
        <end position="52"/>
    </location>
</feature>
<organism evidence="2 3">
    <name type="scientific">Parasponia andersonii</name>
    <name type="common">Sponia andersonii</name>
    <dbReference type="NCBI Taxonomy" id="3476"/>
    <lineage>
        <taxon>Eukaryota</taxon>
        <taxon>Viridiplantae</taxon>
        <taxon>Streptophyta</taxon>
        <taxon>Embryophyta</taxon>
        <taxon>Tracheophyta</taxon>
        <taxon>Spermatophyta</taxon>
        <taxon>Magnoliopsida</taxon>
        <taxon>eudicotyledons</taxon>
        <taxon>Gunneridae</taxon>
        <taxon>Pentapetalae</taxon>
        <taxon>rosids</taxon>
        <taxon>fabids</taxon>
        <taxon>Rosales</taxon>
        <taxon>Cannabaceae</taxon>
        <taxon>Parasponia</taxon>
    </lineage>
</organism>
<reference evidence="3" key="1">
    <citation type="submission" date="2016-06" db="EMBL/GenBank/DDBJ databases">
        <title>Parallel loss of symbiosis genes in relatives of nitrogen-fixing non-legume Parasponia.</title>
        <authorList>
            <person name="Van Velzen R."/>
            <person name="Holmer R."/>
            <person name="Bu F."/>
            <person name="Rutten L."/>
            <person name="Van Zeijl A."/>
            <person name="Liu W."/>
            <person name="Santuari L."/>
            <person name="Cao Q."/>
            <person name="Sharma T."/>
            <person name="Shen D."/>
            <person name="Roswanjaya Y."/>
            <person name="Wardhani T."/>
            <person name="Kalhor M.S."/>
            <person name="Jansen J."/>
            <person name="Van den Hoogen J."/>
            <person name="Gungor B."/>
            <person name="Hartog M."/>
            <person name="Hontelez J."/>
            <person name="Verver J."/>
            <person name="Yang W.-C."/>
            <person name="Schijlen E."/>
            <person name="Repin R."/>
            <person name="Schilthuizen M."/>
            <person name="Schranz E."/>
            <person name="Heidstra R."/>
            <person name="Miyata K."/>
            <person name="Fedorova E."/>
            <person name="Kohlen W."/>
            <person name="Bisseling T."/>
            <person name="Smit S."/>
            <person name="Geurts R."/>
        </authorList>
    </citation>
    <scope>NUCLEOTIDE SEQUENCE [LARGE SCALE GENOMIC DNA]</scope>
    <source>
        <strain evidence="3">cv. WU1-14</strain>
    </source>
</reference>